<evidence type="ECO:0000313" key="4">
    <source>
        <dbReference type="EMBL" id="CAF3574792.1"/>
    </source>
</evidence>
<dbReference type="InterPro" id="IPR051147">
    <property type="entry name" value="CFAP_domain-containing"/>
</dbReference>
<keyword evidence="1 2" id="KW-0175">Coiled coil</keyword>
<protein>
    <recommendedName>
        <fullName evidence="3">DUF4200 domain-containing protein</fullName>
    </recommendedName>
</protein>
<dbReference type="Proteomes" id="UP000663836">
    <property type="component" value="Unassembled WGS sequence"/>
</dbReference>
<feature type="coiled-coil region" evidence="2">
    <location>
        <begin position="192"/>
        <end position="219"/>
    </location>
</feature>
<proteinExistence type="predicted"/>
<evidence type="ECO:0000256" key="1">
    <source>
        <dbReference type="ARBA" id="ARBA00023054"/>
    </source>
</evidence>
<reference evidence="4" key="1">
    <citation type="submission" date="2021-02" db="EMBL/GenBank/DDBJ databases">
        <authorList>
            <person name="Nowell W R."/>
        </authorList>
    </citation>
    <scope>NUCLEOTIDE SEQUENCE</scope>
</reference>
<accession>A0A818LUQ1</accession>
<feature type="domain" description="DUF4200" evidence="3">
    <location>
        <begin position="125"/>
        <end position="242"/>
    </location>
</feature>
<dbReference type="Pfam" id="PF13863">
    <property type="entry name" value="DUF4200"/>
    <property type="match status" value="1"/>
</dbReference>
<evidence type="ECO:0000256" key="2">
    <source>
        <dbReference type="SAM" id="Coils"/>
    </source>
</evidence>
<comment type="caution">
    <text evidence="4">The sequence shown here is derived from an EMBL/GenBank/DDBJ whole genome shotgun (WGS) entry which is preliminary data.</text>
</comment>
<dbReference type="EMBL" id="CAJOBD010000098">
    <property type="protein sequence ID" value="CAF3574792.1"/>
    <property type="molecule type" value="Genomic_DNA"/>
</dbReference>
<gene>
    <name evidence="4" type="ORF">JBS370_LOCUS2502</name>
</gene>
<evidence type="ECO:0000259" key="3">
    <source>
        <dbReference type="Pfam" id="PF13863"/>
    </source>
</evidence>
<evidence type="ECO:0000313" key="5">
    <source>
        <dbReference type="Proteomes" id="UP000663836"/>
    </source>
</evidence>
<dbReference type="InterPro" id="IPR025252">
    <property type="entry name" value="DUF4200"/>
</dbReference>
<dbReference type="PANTHER" id="PTHR21683:SF3">
    <property type="entry name" value="CILIA AND FLAGELLA ASSOCIATED PROTEIN 100"/>
    <property type="match status" value="1"/>
</dbReference>
<dbReference type="AlphaFoldDB" id="A0A818LUQ1"/>
<dbReference type="PANTHER" id="PTHR21683">
    <property type="entry name" value="COILED-COIL DOMAIN-CONTAINING PROTEIN 42 LIKE-2-LIKE-RELATED"/>
    <property type="match status" value="1"/>
</dbReference>
<organism evidence="4 5">
    <name type="scientific">Rotaria sordida</name>
    <dbReference type="NCBI Taxonomy" id="392033"/>
    <lineage>
        <taxon>Eukaryota</taxon>
        <taxon>Metazoa</taxon>
        <taxon>Spiralia</taxon>
        <taxon>Gnathifera</taxon>
        <taxon>Rotifera</taxon>
        <taxon>Eurotatoria</taxon>
        <taxon>Bdelloidea</taxon>
        <taxon>Philodinida</taxon>
        <taxon>Philodinidae</taxon>
        <taxon>Rotaria</taxon>
    </lineage>
</organism>
<feature type="coiled-coil region" evidence="2">
    <location>
        <begin position="139"/>
        <end position="166"/>
    </location>
</feature>
<sequence>MVLKKIEQLLKEDDRLSETKQNKNDPLFHNLQFNLCELQNKEHERNSKKRDNYFNGKNIDENNFCHNEILNQTDSLVVNIELILLFYLFYFKSNEYNQLLTNSDRLWIITHIQNRRRERKSLQDYLRKNHEIFTLQYTLNIKHDEIEHWENHLRQEENALAKAEKHLVEDLALFDQFLDTCNRSANDAAFRVDEESRKKDELVNEIKRLQKTLISYRNDQNHLTDILKQSRRYQQFLFKFAPQEWRADILKQLESIHIENKPIDNIKSSTIMSIPIEQNDIELYNDSNIFINENYSLYFTKPEQLLDIFTEMEEKSLPLVEKSQYTSEILDKIHSTINNTITEQNHEVEQLQIKIDQLEELIKHENEREISCQNTLIQYKNQKNDPFIEQINKTIEILYKQHVISDDIGISTIHMLQTIENKTKSLLNIIEHMDSSVVMEAEKFREIAIRTMERQEKLRQEKIMNELKHQKALLRTSAPPYPKVLLVE</sequence>
<dbReference type="GO" id="GO:0005856">
    <property type="term" value="C:cytoskeleton"/>
    <property type="evidence" value="ECO:0007669"/>
    <property type="project" value="UniProtKB-ARBA"/>
</dbReference>
<feature type="coiled-coil region" evidence="2">
    <location>
        <begin position="341"/>
        <end position="368"/>
    </location>
</feature>
<name>A0A818LUQ1_9BILA</name>